<keyword evidence="1" id="KW-0472">Membrane</keyword>
<comment type="caution">
    <text evidence="2">The sequence shown here is derived from an EMBL/GenBank/DDBJ whole genome shotgun (WGS) entry which is preliminary data.</text>
</comment>
<dbReference type="Proteomes" id="UP000614410">
    <property type="component" value="Unassembled WGS sequence"/>
</dbReference>
<feature type="transmembrane region" description="Helical" evidence="1">
    <location>
        <begin position="140"/>
        <end position="165"/>
    </location>
</feature>
<evidence type="ECO:0000313" key="2">
    <source>
        <dbReference type="EMBL" id="MBJ7609755.1"/>
    </source>
</evidence>
<evidence type="ECO:0000256" key="1">
    <source>
        <dbReference type="SAM" id="Phobius"/>
    </source>
</evidence>
<feature type="transmembrane region" description="Helical" evidence="1">
    <location>
        <begin position="251"/>
        <end position="271"/>
    </location>
</feature>
<keyword evidence="1" id="KW-1133">Transmembrane helix</keyword>
<protein>
    <submittedName>
        <fullName evidence="2">Uncharacterized protein</fullName>
    </submittedName>
</protein>
<proteinExistence type="predicted"/>
<feature type="transmembrane region" description="Helical" evidence="1">
    <location>
        <begin position="177"/>
        <end position="198"/>
    </location>
</feature>
<accession>A0A934NGB7</accession>
<organism evidence="2 3">
    <name type="scientific">Candidatus Amunia macphersoniae</name>
    <dbReference type="NCBI Taxonomy" id="3127014"/>
    <lineage>
        <taxon>Bacteria</taxon>
        <taxon>Bacillati</taxon>
        <taxon>Candidatus Dormiibacterota</taxon>
        <taxon>Candidatus Dormibacteria</taxon>
        <taxon>Candidatus Aeolococcales</taxon>
        <taxon>Candidatus Aeolococcaceae</taxon>
        <taxon>Candidatus Amunia</taxon>
    </lineage>
</organism>
<feature type="transmembrane region" description="Helical" evidence="1">
    <location>
        <begin position="82"/>
        <end position="102"/>
    </location>
</feature>
<reference evidence="2 3" key="1">
    <citation type="submission" date="2020-10" db="EMBL/GenBank/DDBJ databases">
        <title>Ca. Dormibacterota MAGs.</title>
        <authorList>
            <person name="Montgomery K."/>
        </authorList>
    </citation>
    <scope>NUCLEOTIDE SEQUENCE [LARGE SCALE GENOMIC DNA]</scope>
    <source>
        <strain evidence="2">Mitchell_Peninsula_5</strain>
    </source>
</reference>
<name>A0A934NGB7_9BACT</name>
<feature type="transmembrane region" description="Helical" evidence="1">
    <location>
        <begin position="214"/>
        <end position="239"/>
    </location>
</feature>
<feature type="transmembrane region" description="Helical" evidence="1">
    <location>
        <begin position="12"/>
        <end position="31"/>
    </location>
</feature>
<gene>
    <name evidence="2" type="ORF">JF887_10070</name>
</gene>
<keyword evidence="1" id="KW-0812">Transmembrane</keyword>
<dbReference type="AlphaFoldDB" id="A0A934NGB7"/>
<feature type="transmembrane region" description="Helical" evidence="1">
    <location>
        <begin position="114"/>
        <end position="134"/>
    </location>
</feature>
<sequence>MPPSLPNLAPLAGLLVLLELAVGTVAVSAAIDHVGRVGRGFAGTTAAICAVIMGLDLLLLSAASDFGALLHAGVDAGAVAGFAHWAVAFTILLIVDTLFAAVGTEVSRRVVEALTVGAGAVALIFAAVAIGPALGGVGGAALAFLPAALLGGTALAGMLLGHWYLVMPSLSFRPLRISIYAVFAAVAADCAVIAYGLISNPTVRQRLISGDQAFLFWLLVIGAGVVFTAAVNAFTLYFARIRANQPATAMLYVLIISVVMGMVPAHLLYLLTGVPL</sequence>
<evidence type="ECO:0000313" key="3">
    <source>
        <dbReference type="Proteomes" id="UP000614410"/>
    </source>
</evidence>
<feature type="transmembrane region" description="Helical" evidence="1">
    <location>
        <begin position="43"/>
        <end position="62"/>
    </location>
</feature>
<dbReference type="EMBL" id="JAEKNN010000051">
    <property type="protein sequence ID" value="MBJ7609755.1"/>
    <property type="molecule type" value="Genomic_DNA"/>
</dbReference>